<name>A0A7J7M623_9MAGN</name>
<evidence type="ECO:0000313" key="1">
    <source>
        <dbReference type="EMBL" id="KAF6150260.1"/>
    </source>
</evidence>
<dbReference type="EMBL" id="JACGCM010001749">
    <property type="protein sequence ID" value="KAF6150260.1"/>
    <property type="molecule type" value="Genomic_DNA"/>
</dbReference>
<sequence>MGIPCEHGVRALGLANIDSTTRVSEYFINNTYKVVYEPIWISIRGIEQWENLKTNPRIRAPIPTVQAGRPRTQRKRREKMPGLVTKLRFCSLSLRCRADLPRSAYGT</sequence>
<protein>
    <submittedName>
        <fullName evidence="1">Uncharacterized protein</fullName>
    </submittedName>
</protein>
<reference evidence="1 2" key="1">
    <citation type="journal article" date="2020" name="IScience">
        <title>Genome Sequencing of the Endangered Kingdonia uniflora (Circaeasteraceae, Ranunculales) Reveals Potential Mechanisms of Evolutionary Specialization.</title>
        <authorList>
            <person name="Sun Y."/>
            <person name="Deng T."/>
            <person name="Zhang A."/>
            <person name="Moore M.J."/>
            <person name="Landis J.B."/>
            <person name="Lin N."/>
            <person name="Zhang H."/>
            <person name="Zhang X."/>
            <person name="Huang J."/>
            <person name="Zhang X."/>
            <person name="Sun H."/>
            <person name="Wang H."/>
        </authorList>
    </citation>
    <scope>NUCLEOTIDE SEQUENCE [LARGE SCALE GENOMIC DNA]</scope>
    <source>
        <strain evidence="1">TB1705</strain>
        <tissue evidence="1">Leaf</tissue>
    </source>
</reference>
<keyword evidence="2" id="KW-1185">Reference proteome</keyword>
<accession>A0A7J7M623</accession>
<dbReference type="Proteomes" id="UP000541444">
    <property type="component" value="Unassembled WGS sequence"/>
</dbReference>
<evidence type="ECO:0000313" key="2">
    <source>
        <dbReference type="Proteomes" id="UP000541444"/>
    </source>
</evidence>
<organism evidence="1 2">
    <name type="scientific">Kingdonia uniflora</name>
    <dbReference type="NCBI Taxonomy" id="39325"/>
    <lineage>
        <taxon>Eukaryota</taxon>
        <taxon>Viridiplantae</taxon>
        <taxon>Streptophyta</taxon>
        <taxon>Embryophyta</taxon>
        <taxon>Tracheophyta</taxon>
        <taxon>Spermatophyta</taxon>
        <taxon>Magnoliopsida</taxon>
        <taxon>Ranunculales</taxon>
        <taxon>Circaeasteraceae</taxon>
        <taxon>Kingdonia</taxon>
    </lineage>
</organism>
<gene>
    <name evidence="1" type="ORF">GIB67_017160</name>
</gene>
<dbReference type="AlphaFoldDB" id="A0A7J7M623"/>
<comment type="caution">
    <text evidence="1">The sequence shown here is derived from an EMBL/GenBank/DDBJ whole genome shotgun (WGS) entry which is preliminary data.</text>
</comment>
<proteinExistence type="predicted"/>